<dbReference type="Proteomes" id="UP000494106">
    <property type="component" value="Unassembled WGS sequence"/>
</dbReference>
<dbReference type="AlphaFoldDB" id="A0A8S0ZHV2"/>
<comment type="caution">
    <text evidence="2">The sequence shown here is derived from an EMBL/GenBank/DDBJ whole genome shotgun (WGS) entry which is preliminary data.</text>
</comment>
<gene>
    <name evidence="2" type="ORF">APLA_LOCUS4725</name>
</gene>
<feature type="signal peptide" evidence="1">
    <location>
        <begin position="1"/>
        <end position="21"/>
    </location>
</feature>
<sequence>MCFKILVLCFVVLFCSVLCDSEEDDLGYSLTIGNAIDVFANYGDLSQVAQVVSADYEGYDGNEEIVPFNERNIRVFVRVTSKETTSEGITDMDVLLCETFDDLLDAYFRSFRIEGTDKPWKAFMGDWINDEIMRTMGLENDSKPDNCCYVLVKLSKRHKTVELNNINTVEPKEYIKRAIDGLNVSDVAEVRRFMKSYGTHYIDSYVTGNFIYQIFKYKRTGYNMLRAYIRLRNHGRAKPDNLRFYFSSYFLKQVGDIRIASGNKTTESWARKNLRDVQYLYSRPSLLRLYYNPVLLNKLTELMDNGALMGIGLNTLRPLFKDKYKADKYAEIVENDLQLWENNA</sequence>
<keyword evidence="3" id="KW-1185">Reference proteome</keyword>
<reference evidence="2 3" key="1">
    <citation type="submission" date="2020-04" db="EMBL/GenBank/DDBJ databases">
        <authorList>
            <person name="Wallbank WR R."/>
            <person name="Pardo Diaz C."/>
            <person name="Kozak K."/>
            <person name="Martin S."/>
            <person name="Jiggins C."/>
            <person name="Moest M."/>
            <person name="Warren A I."/>
            <person name="Byers J.R.P. K."/>
            <person name="Montejo-Kovacevich G."/>
            <person name="Yen C E."/>
        </authorList>
    </citation>
    <scope>NUCLEOTIDE SEQUENCE [LARGE SCALE GENOMIC DNA]</scope>
</reference>
<evidence type="ECO:0000313" key="3">
    <source>
        <dbReference type="Proteomes" id="UP000494106"/>
    </source>
</evidence>
<name>A0A8S0ZHV2_ARCPL</name>
<evidence type="ECO:0000256" key="1">
    <source>
        <dbReference type="SAM" id="SignalP"/>
    </source>
</evidence>
<accession>A0A8S0ZHV2</accession>
<dbReference type="EMBL" id="CADEBC010000476">
    <property type="protein sequence ID" value="CAB3232138.1"/>
    <property type="molecule type" value="Genomic_DNA"/>
</dbReference>
<proteinExistence type="predicted"/>
<organism evidence="2 3">
    <name type="scientific">Arctia plantaginis</name>
    <name type="common">Wood tiger moth</name>
    <name type="synonym">Phalaena plantaginis</name>
    <dbReference type="NCBI Taxonomy" id="874455"/>
    <lineage>
        <taxon>Eukaryota</taxon>
        <taxon>Metazoa</taxon>
        <taxon>Ecdysozoa</taxon>
        <taxon>Arthropoda</taxon>
        <taxon>Hexapoda</taxon>
        <taxon>Insecta</taxon>
        <taxon>Pterygota</taxon>
        <taxon>Neoptera</taxon>
        <taxon>Endopterygota</taxon>
        <taxon>Lepidoptera</taxon>
        <taxon>Glossata</taxon>
        <taxon>Ditrysia</taxon>
        <taxon>Noctuoidea</taxon>
        <taxon>Erebidae</taxon>
        <taxon>Arctiinae</taxon>
        <taxon>Arctia</taxon>
    </lineage>
</organism>
<feature type="chain" id="PRO_5035854852" description="Torso-like protein" evidence="1">
    <location>
        <begin position="22"/>
        <end position="344"/>
    </location>
</feature>
<evidence type="ECO:0000313" key="2">
    <source>
        <dbReference type="EMBL" id="CAB3232138.1"/>
    </source>
</evidence>
<evidence type="ECO:0008006" key="4">
    <source>
        <dbReference type="Google" id="ProtNLM"/>
    </source>
</evidence>
<keyword evidence="1" id="KW-0732">Signal</keyword>
<protein>
    <recommendedName>
        <fullName evidence="4">Torso-like protein</fullName>
    </recommendedName>
</protein>
<dbReference type="OrthoDB" id="10060229at2759"/>